<feature type="compositionally biased region" description="Basic and acidic residues" evidence="1">
    <location>
        <begin position="26"/>
        <end position="36"/>
    </location>
</feature>
<dbReference type="Proteomes" id="UP000319818">
    <property type="component" value="Unassembled WGS sequence"/>
</dbReference>
<dbReference type="SUPFAM" id="SSF56219">
    <property type="entry name" value="DNase I-like"/>
    <property type="match status" value="1"/>
</dbReference>
<evidence type="ECO:0000313" key="4">
    <source>
        <dbReference type="Proteomes" id="UP000319818"/>
    </source>
</evidence>
<dbReference type="GO" id="GO:0004527">
    <property type="term" value="F:exonuclease activity"/>
    <property type="evidence" value="ECO:0007669"/>
    <property type="project" value="UniProtKB-KW"/>
</dbReference>
<keyword evidence="3" id="KW-0255">Endonuclease</keyword>
<gene>
    <name evidence="3" type="ORF">FB388_3858</name>
</gene>
<dbReference type="InterPro" id="IPR036691">
    <property type="entry name" value="Endo/exonu/phosph_ase_sf"/>
</dbReference>
<keyword evidence="4" id="KW-1185">Reference proteome</keyword>
<dbReference type="Gene3D" id="3.60.10.10">
    <property type="entry name" value="Endonuclease/exonuclease/phosphatase"/>
    <property type="match status" value="1"/>
</dbReference>
<accession>A0A543FS57</accession>
<dbReference type="EMBL" id="VFPH01000002">
    <property type="protein sequence ID" value="TQM36673.1"/>
    <property type="molecule type" value="Genomic_DNA"/>
</dbReference>
<evidence type="ECO:0000256" key="1">
    <source>
        <dbReference type="SAM" id="MobiDB-lite"/>
    </source>
</evidence>
<evidence type="ECO:0000259" key="2">
    <source>
        <dbReference type="Pfam" id="PF03372"/>
    </source>
</evidence>
<evidence type="ECO:0000313" key="3">
    <source>
        <dbReference type="EMBL" id="TQM36673.1"/>
    </source>
</evidence>
<dbReference type="InterPro" id="IPR005135">
    <property type="entry name" value="Endo/exonuclease/phosphatase"/>
</dbReference>
<keyword evidence="3" id="KW-0378">Hydrolase</keyword>
<organism evidence="3 4">
    <name type="scientific">Pseudonocardia cypriaca</name>
    <dbReference type="NCBI Taxonomy" id="882449"/>
    <lineage>
        <taxon>Bacteria</taxon>
        <taxon>Bacillati</taxon>
        <taxon>Actinomycetota</taxon>
        <taxon>Actinomycetes</taxon>
        <taxon>Pseudonocardiales</taxon>
        <taxon>Pseudonocardiaceae</taxon>
        <taxon>Pseudonocardia</taxon>
    </lineage>
</organism>
<sequence>MSLSLIPGPPAASGLTPEVGTTAEDVVQRSADRGASADDPDGGPARRGPADRWYRAMGAALIACLVGCATVASGFDAGEPALRPPAPAVAAPVHVQVLQLNLCGSGFAGCYTGRSTAEAAAVIHVERPDVVTLNEVCHGDVPVLQRALADVVPGGVVTSAFHAALDGATGEAVRCRNGQEYGIGMVSRWPTPSGAAAGGGIYPIQDEQSSEGRAWLCLDGVATSAVAVCTTHLAHSEREVAGAQCRYLFGTIIPQVRARDGAPPVVLGGDLNLGSGSSPDLESCLPAGSADADDGGVQHVVATPELVVDSSRTIDMRGATDHPALLVTLAFQEPSGKTDVNRMLSRGEDRV</sequence>
<feature type="region of interest" description="Disordered" evidence="1">
    <location>
        <begin position="1"/>
        <end position="49"/>
    </location>
</feature>
<keyword evidence="3" id="KW-0269">Exonuclease</keyword>
<protein>
    <submittedName>
        <fullName evidence="3">Endonuclease/exonuclease/phosphatase family metal-dependent hydrolase</fullName>
    </submittedName>
</protein>
<keyword evidence="3" id="KW-0540">Nuclease</keyword>
<dbReference type="Pfam" id="PF03372">
    <property type="entry name" value="Exo_endo_phos"/>
    <property type="match status" value="1"/>
</dbReference>
<name>A0A543FS57_9PSEU</name>
<comment type="caution">
    <text evidence="3">The sequence shown here is derived from an EMBL/GenBank/DDBJ whole genome shotgun (WGS) entry which is preliminary data.</text>
</comment>
<feature type="domain" description="Endonuclease/exonuclease/phosphatase" evidence="2">
    <location>
        <begin position="99"/>
        <end position="322"/>
    </location>
</feature>
<dbReference type="OrthoDB" id="3357160at2"/>
<proteinExistence type="predicted"/>
<reference evidence="3 4" key="1">
    <citation type="submission" date="2019-06" db="EMBL/GenBank/DDBJ databases">
        <title>Sequencing the genomes of 1000 actinobacteria strains.</title>
        <authorList>
            <person name="Klenk H.-P."/>
        </authorList>
    </citation>
    <scope>NUCLEOTIDE SEQUENCE [LARGE SCALE GENOMIC DNA]</scope>
    <source>
        <strain evidence="3 4">DSM 45511</strain>
    </source>
</reference>
<dbReference type="AlphaFoldDB" id="A0A543FS57"/>
<dbReference type="GO" id="GO:0004519">
    <property type="term" value="F:endonuclease activity"/>
    <property type="evidence" value="ECO:0007669"/>
    <property type="project" value="UniProtKB-KW"/>
</dbReference>
<dbReference type="RefSeq" id="WP_142103549.1">
    <property type="nucleotide sequence ID" value="NZ_VFPH01000002.1"/>
</dbReference>